<keyword evidence="9" id="KW-1185">Reference proteome</keyword>
<dbReference type="STRING" id="930129.SAMN05216352_1267"/>
<dbReference type="SUPFAM" id="SSF52540">
    <property type="entry name" value="P-loop containing nucleoside triphosphate hydrolases"/>
    <property type="match status" value="1"/>
</dbReference>
<evidence type="ECO:0000313" key="8">
    <source>
        <dbReference type="EMBL" id="SDJ14208.1"/>
    </source>
</evidence>
<evidence type="ECO:0000259" key="7">
    <source>
        <dbReference type="Pfam" id="PF06414"/>
    </source>
</evidence>
<feature type="domain" description="Zeta toxin" evidence="7">
    <location>
        <begin position="7"/>
        <end position="105"/>
    </location>
</feature>
<dbReference type="Gene3D" id="3.40.50.300">
    <property type="entry name" value="P-loop containing nucleotide triphosphate hydrolases"/>
    <property type="match status" value="1"/>
</dbReference>
<keyword evidence="4" id="KW-0067">ATP-binding</keyword>
<evidence type="ECO:0000256" key="6">
    <source>
        <dbReference type="ARBA" id="ARBA00048178"/>
    </source>
</evidence>
<sequence length="134" mass="15088">MRSAKLPPMMYIFAGNNGSGKSTLRNLLIDKLGIDINIDPDSIARRLNPQAPETKQFAAGKAAVKLVYECIEEEKSFSIETTLAGKNAIHQMIKAKERGFEVLFIYEENLLCHIESMEFPRPIVLLNKGNRLDH</sequence>
<dbReference type="EMBL" id="FNDU01000026">
    <property type="protein sequence ID" value="SDJ14208.1"/>
    <property type="molecule type" value="Genomic_DNA"/>
</dbReference>
<keyword evidence="3" id="KW-0547">Nucleotide-binding</keyword>
<dbReference type="PANTHER" id="PTHR39206">
    <property type="entry name" value="SLL8004 PROTEIN"/>
    <property type="match status" value="1"/>
</dbReference>
<protein>
    <recommendedName>
        <fullName evidence="5">UDP-N-acetylglucosamine kinase</fullName>
        <ecNumber evidence="2">2.7.1.176</ecNumber>
    </recommendedName>
    <alternativeName>
        <fullName evidence="5">UDP-N-acetylglucosamine kinase</fullName>
    </alternativeName>
</protein>
<dbReference type="InterPro" id="IPR027417">
    <property type="entry name" value="P-loop_NTPase"/>
</dbReference>
<evidence type="ECO:0000313" key="9">
    <source>
        <dbReference type="Proteomes" id="UP000199017"/>
    </source>
</evidence>
<dbReference type="AlphaFoldDB" id="A0A1G8RB74"/>
<organism evidence="8 9">
    <name type="scientific">Alteribacillus bidgolensis</name>
    <dbReference type="NCBI Taxonomy" id="930129"/>
    <lineage>
        <taxon>Bacteria</taxon>
        <taxon>Bacillati</taxon>
        <taxon>Bacillota</taxon>
        <taxon>Bacilli</taxon>
        <taxon>Bacillales</taxon>
        <taxon>Bacillaceae</taxon>
        <taxon>Alteribacillus</taxon>
    </lineage>
</organism>
<dbReference type="Pfam" id="PF06414">
    <property type="entry name" value="Zeta_toxin"/>
    <property type="match status" value="1"/>
</dbReference>
<dbReference type="EC" id="2.7.1.176" evidence="2"/>
<dbReference type="InterPro" id="IPR010488">
    <property type="entry name" value="Zeta_toxin_domain"/>
</dbReference>
<evidence type="ECO:0000256" key="5">
    <source>
        <dbReference type="ARBA" id="ARBA00032897"/>
    </source>
</evidence>
<gene>
    <name evidence="8" type="ORF">SAMN05216352_1267</name>
</gene>
<evidence type="ECO:0000256" key="2">
    <source>
        <dbReference type="ARBA" id="ARBA00011963"/>
    </source>
</evidence>
<accession>A0A1G8RB74</accession>
<dbReference type="PANTHER" id="PTHR39206:SF1">
    <property type="entry name" value="SLL8004 PROTEIN"/>
    <property type="match status" value="1"/>
</dbReference>
<comment type="catalytic activity">
    <reaction evidence="6">
        <text>UDP-N-acetyl-alpha-D-glucosamine + ATP = UDP-N-acetyl-alpha-D-glucosamine 3'-phosphate + ADP + H(+)</text>
        <dbReference type="Rhea" id="RHEA:32671"/>
        <dbReference type="ChEBI" id="CHEBI:15378"/>
        <dbReference type="ChEBI" id="CHEBI:30616"/>
        <dbReference type="ChEBI" id="CHEBI:57705"/>
        <dbReference type="ChEBI" id="CHEBI:64353"/>
        <dbReference type="ChEBI" id="CHEBI:456216"/>
        <dbReference type="EC" id="2.7.1.176"/>
    </reaction>
</comment>
<reference evidence="8 9" key="1">
    <citation type="submission" date="2016-10" db="EMBL/GenBank/DDBJ databases">
        <authorList>
            <person name="de Groot N.N."/>
        </authorList>
    </citation>
    <scope>NUCLEOTIDE SEQUENCE [LARGE SCALE GENOMIC DNA]</scope>
    <source>
        <strain evidence="9">P4B,CCM 7963,CECT 7998,DSM 25260,IBRC-M 10614,KCTC 13821</strain>
    </source>
</reference>
<name>A0A1G8RB74_9BACI</name>
<evidence type="ECO:0000256" key="4">
    <source>
        <dbReference type="ARBA" id="ARBA00022840"/>
    </source>
</evidence>
<dbReference type="RefSeq" id="WP_091588191.1">
    <property type="nucleotide sequence ID" value="NZ_FNDU01000026.1"/>
</dbReference>
<proteinExistence type="inferred from homology"/>
<evidence type="ECO:0000256" key="3">
    <source>
        <dbReference type="ARBA" id="ARBA00022741"/>
    </source>
</evidence>
<dbReference type="Proteomes" id="UP000199017">
    <property type="component" value="Unassembled WGS sequence"/>
</dbReference>
<dbReference type="GO" id="GO:0016301">
    <property type="term" value="F:kinase activity"/>
    <property type="evidence" value="ECO:0007669"/>
    <property type="project" value="InterPro"/>
</dbReference>
<dbReference type="OrthoDB" id="9791543at2"/>
<dbReference type="GO" id="GO:0005524">
    <property type="term" value="F:ATP binding"/>
    <property type="evidence" value="ECO:0007669"/>
    <property type="project" value="UniProtKB-KW"/>
</dbReference>
<evidence type="ECO:0000256" key="1">
    <source>
        <dbReference type="ARBA" id="ARBA00009104"/>
    </source>
</evidence>
<comment type="similarity">
    <text evidence="1">Belongs to the zeta toxin family.</text>
</comment>